<evidence type="ECO:0000256" key="6">
    <source>
        <dbReference type="SAM" id="MobiDB-lite"/>
    </source>
</evidence>
<accession>A0A7V0XFP6</accession>
<feature type="transmembrane region" description="Helical" evidence="7">
    <location>
        <begin position="423"/>
        <end position="446"/>
    </location>
</feature>
<keyword evidence="3 7" id="KW-0812">Transmembrane</keyword>
<dbReference type="EMBL" id="DSBX01000229">
    <property type="protein sequence ID" value="HDQ99860.1"/>
    <property type="molecule type" value="Genomic_DNA"/>
</dbReference>
<keyword evidence="4 7" id="KW-1133">Transmembrane helix</keyword>
<dbReference type="Pfam" id="PF13440">
    <property type="entry name" value="Polysacc_synt_3"/>
    <property type="match status" value="1"/>
</dbReference>
<name>A0A7V0XFP6_UNCW3</name>
<protein>
    <submittedName>
        <fullName evidence="8">Polysaccharide biosynthesis protein</fullName>
    </submittedName>
</protein>
<comment type="subcellular location">
    <subcellularLocation>
        <location evidence="1">Cell membrane</location>
        <topology evidence="1">Multi-pass membrane protein</topology>
    </subcellularLocation>
</comment>
<feature type="transmembrane region" description="Helical" evidence="7">
    <location>
        <begin position="147"/>
        <end position="171"/>
    </location>
</feature>
<feature type="transmembrane region" description="Helical" evidence="7">
    <location>
        <begin position="183"/>
        <end position="202"/>
    </location>
</feature>
<keyword evidence="2" id="KW-1003">Cell membrane</keyword>
<evidence type="ECO:0000256" key="1">
    <source>
        <dbReference type="ARBA" id="ARBA00004651"/>
    </source>
</evidence>
<evidence type="ECO:0000256" key="4">
    <source>
        <dbReference type="ARBA" id="ARBA00022989"/>
    </source>
</evidence>
<feature type="transmembrane region" description="Helical" evidence="7">
    <location>
        <begin position="28"/>
        <end position="54"/>
    </location>
</feature>
<dbReference type="AlphaFoldDB" id="A0A7V0XFP6"/>
<feature type="transmembrane region" description="Helical" evidence="7">
    <location>
        <begin position="398"/>
        <end position="417"/>
    </location>
</feature>
<evidence type="ECO:0000256" key="3">
    <source>
        <dbReference type="ARBA" id="ARBA00022692"/>
    </source>
</evidence>
<dbReference type="PANTHER" id="PTHR30250">
    <property type="entry name" value="PST FAMILY PREDICTED COLANIC ACID TRANSPORTER"/>
    <property type="match status" value="1"/>
</dbReference>
<evidence type="ECO:0000256" key="5">
    <source>
        <dbReference type="ARBA" id="ARBA00023136"/>
    </source>
</evidence>
<evidence type="ECO:0000256" key="7">
    <source>
        <dbReference type="SAM" id="Phobius"/>
    </source>
</evidence>
<feature type="transmembrane region" description="Helical" evidence="7">
    <location>
        <begin position="208"/>
        <end position="227"/>
    </location>
</feature>
<dbReference type="InterPro" id="IPR050833">
    <property type="entry name" value="Poly_Biosynth_Transport"/>
</dbReference>
<sequence length="543" mass="56329">MSAGAVAECGLRPAARARTRGRSERRQFAVNLGSNLGLFGFNVLVNMALVRFMIGRMGLAAYGLVPLATAVTSWFGLLTLSLNGATGRYLAIELEQGRRESAVRTFNTALLATAGMALLAVPLGGAVVVFLPRLFQIPAGQETEARVLFALAFLAFVLTAVGSGFGVSNWVRNRFDLRNLVNGIGRAVQAGGIVAAFALLGARVWQVGFGLVAAAAVVLTGSVVLWRRLTPELVLAPASFDRGRLGRLVGLGGWMLANQVGAILLLSIDLLVVNRFFGPEAGGRYGALLQVPVLLRTFATMVAGVLVPTVLHRYARGDAEGVRRLGRRAVRLMGILLALPVGLVCGLAGPFLRAWLGPGFAGTAGLLVLMVAPLGLNLAVIPLFGIQVSHHRVRWPGIVTLAAGVANLGLAVALASWGQMGMAGVALAGAVILTLKNALFTTLYGARFDGSRWWSYLVALVPGLVGAALLAAAGRVVLALLPGGAGQSSVATGLVAVGLGLGYAVAAWRFGLRAEDRALLPRVRGKPAAQAGSTSHGGQGGRR</sequence>
<feature type="region of interest" description="Disordered" evidence="6">
    <location>
        <begin position="523"/>
        <end position="543"/>
    </location>
</feature>
<dbReference type="PANTHER" id="PTHR30250:SF26">
    <property type="entry name" value="PSMA PROTEIN"/>
    <property type="match status" value="1"/>
</dbReference>
<dbReference type="Proteomes" id="UP000885672">
    <property type="component" value="Unassembled WGS sequence"/>
</dbReference>
<keyword evidence="5 7" id="KW-0472">Membrane</keyword>
<gene>
    <name evidence="8" type="ORF">ENN51_06215</name>
</gene>
<evidence type="ECO:0000313" key="8">
    <source>
        <dbReference type="EMBL" id="HDQ99860.1"/>
    </source>
</evidence>
<feature type="transmembrane region" description="Helical" evidence="7">
    <location>
        <begin position="60"/>
        <end position="85"/>
    </location>
</feature>
<dbReference type="GO" id="GO:0005886">
    <property type="term" value="C:plasma membrane"/>
    <property type="evidence" value="ECO:0007669"/>
    <property type="project" value="UniProtKB-SubCell"/>
</dbReference>
<feature type="transmembrane region" description="Helical" evidence="7">
    <location>
        <begin position="332"/>
        <end position="352"/>
    </location>
</feature>
<comment type="caution">
    <text evidence="8">The sequence shown here is derived from an EMBL/GenBank/DDBJ whole genome shotgun (WGS) entry which is preliminary data.</text>
</comment>
<feature type="transmembrane region" description="Helical" evidence="7">
    <location>
        <begin position="293"/>
        <end position="311"/>
    </location>
</feature>
<feature type="transmembrane region" description="Helical" evidence="7">
    <location>
        <begin position="106"/>
        <end position="135"/>
    </location>
</feature>
<evidence type="ECO:0000256" key="2">
    <source>
        <dbReference type="ARBA" id="ARBA00022475"/>
    </source>
</evidence>
<feature type="transmembrane region" description="Helical" evidence="7">
    <location>
        <begin position="453"/>
        <end position="478"/>
    </location>
</feature>
<proteinExistence type="predicted"/>
<feature type="transmembrane region" description="Helical" evidence="7">
    <location>
        <begin position="364"/>
        <end position="386"/>
    </location>
</feature>
<feature type="transmembrane region" description="Helical" evidence="7">
    <location>
        <begin position="248"/>
        <end position="273"/>
    </location>
</feature>
<reference evidence="8" key="1">
    <citation type="journal article" date="2020" name="mSystems">
        <title>Genome- and Community-Level Interaction Insights into Carbon Utilization and Element Cycling Functions of Hydrothermarchaeota in Hydrothermal Sediment.</title>
        <authorList>
            <person name="Zhou Z."/>
            <person name="Liu Y."/>
            <person name="Xu W."/>
            <person name="Pan J."/>
            <person name="Luo Z.H."/>
            <person name="Li M."/>
        </authorList>
    </citation>
    <scope>NUCLEOTIDE SEQUENCE [LARGE SCALE GENOMIC DNA]</scope>
    <source>
        <strain evidence="8">SpSt-1182</strain>
    </source>
</reference>
<organism evidence="8">
    <name type="scientific">candidate division WOR-3 bacterium</name>
    <dbReference type="NCBI Taxonomy" id="2052148"/>
    <lineage>
        <taxon>Bacteria</taxon>
        <taxon>Bacteria division WOR-3</taxon>
    </lineage>
</organism>
<feature type="transmembrane region" description="Helical" evidence="7">
    <location>
        <begin position="490"/>
        <end position="512"/>
    </location>
</feature>